<proteinExistence type="predicted"/>
<evidence type="ECO:0000313" key="2">
    <source>
        <dbReference type="EMBL" id="CAF4807168.1"/>
    </source>
</evidence>
<comment type="caution">
    <text evidence="2">The sequence shown here is derived from an EMBL/GenBank/DDBJ whole genome shotgun (WGS) entry which is preliminary data.</text>
</comment>
<evidence type="ECO:0000313" key="1">
    <source>
        <dbReference type="EMBL" id="CAF4469079.1"/>
    </source>
</evidence>
<dbReference type="Proteomes" id="UP000663862">
    <property type="component" value="Unassembled WGS sequence"/>
</dbReference>
<dbReference type="EMBL" id="CAJOBS010002319">
    <property type="protein sequence ID" value="CAF4807168.1"/>
    <property type="molecule type" value="Genomic_DNA"/>
</dbReference>
<evidence type="ECO:0000313" key="3">
    <source>
        <dbReference type="Proteomes" id="UP000663838"/>
    </source>
</evidence>
<dbReference type="EMBL" id="CAJOBQ010001235">
    <property type="protein sequence ID" value="CAF4469079.1"/>
    <property type="molecule type" value="Genomic_DNA"/>
</dbReference>
<gene>
    <name evidence="2" type="ORF">TOA249_LOCUS23740</name>
    <name evidence="1" type="ORF">TSG867_LOCUS18488</name>
</gene>
<dbReference type="Proteomes" id="UP000663838">
    <property type="component" value="Unassembled WGS sequence"/>
</dbReference>
<accession>A0A821PL03</accession>
<organism evidence="2 3">
    <name type="scientific">Rotaria socialis</name>
    <dbReference type="NCBI Taxonomy" id="392032"/>
    <lineage>
        <taxon>Eukaryota</taxon>
        <taxon>Metazoa</taxon>
        <taxon>Spiralia</taxon>
        <taxon>Gnathifera</taxon>
        <taxon>Rotifera</taxon>
        <taxon>Eurotatoria</taxon>
        <taxon>Bdelloidea</taxon>
        <taxon>Philodinida</taxon>
        <taxon>Philodinidae</taxon>
        <taxon>Rotaria</taxon>
    </lineage>
</organism>
<sequence>MGITGLDLLDSMAPHIPFIPINYDLANKCYIIIFDPTDAKNAHMGILIDLAGMSTDTEIAGILIHAIANTHDKQVPHSTDFDFRPWTKTKSEVVFKYVSELHESKYLGGNNNIQLPCYLVSPAIPANIHEFIANPMTPIILKQTFLHSLGSYTYFHMASQYQPIWSSSLGLAWPEDIAIAGGILPVAIDIKNSLAAERLLHDIQLRRTEQQNIINLKEIFKTQSGTLTFI</sequence>
<reference evidence="2" key="1">
    <citation type="submission" date="2021-02" db="EMBL/GenBank/DDBJ databases">
        <authorList>
            <person name="Nowell W R."/>
        </authorList>
    </citation>
    <scope>NUCLEOTIDE SEQUENCE</scope>
</reference>
<name>A0A821PL03_9BILA</name>
<protein>
    <submittedName>
        <fullName evidence="2">Uncharacterized protein</fullName>
    </submittedName>
</protein>
<dbReference type="AlphaFoldDB" id="A0A821PL03"/>